<keyword evidence="3" id="KW-0653">Protein transport</keyword>
<evidence type="ECO:0000256" key="2">
    <source>
        <dbReference type="ARBA" id="ARBA00022448"/>
    </source>
</evidence>
<dbReference type="AlphaFoldDB" id="A0A1R2BAS6"/>
<dbReference type="OrthoDB" id="26149at2759"/>
<accession>A0A1R2BAS6</accession>
<organism evidence="4 5">
    <name type="scientific">Stentor coeruleus</name>
    <dbReference type="NCBI Taxonomy" id="5963"/>
    <lineage>
        <taxon>Eukaryota</taxon>
        <taxon>Sar</taxon>
        <taxon>Alveolata</taxon>
        <taxon>Ciliophora</taxon>
        <taxon>Postciliodesmatophora</taxon>
        <taxon>Heterotrichea</taxon>
        <taxon>Heterotrichida</taxon>
        <taxon>Stentoridae</taxon>
        <taxon>Stentor</taxon>
    </lineage>
</organism>
<evidence type="ECO:0000256" key="1">
    <source>
        <dbReference type="ARBA" id="ARBA00010394"/>
    </source>
</evidence>
<dbReference type="InterPro" id="IPR016024">
    <property type="entry name" value="ARM-type_fold"/>
</dbReference>
<keyword evidence="2" id="KW-0813">Transport</keyword>
<dbReference type="PANTHER" id="PTHR23316">
    <property type="entry name" value="IMPORTIN ALPHA"/>
    <property type="match status" value="1"/>
</dbReference>
<evidence type="ECO:0000313" key="5">
    <source>
        <dbReference type="Proteomes" id="UP000187209"/>
    </source>
</evidence>
<dbReference type="Gene3D" id="1.25.10.10">
    <property type="entry name" value="Leucine-rich Repeat Variant"/>
    <property type="match status" value="1"/>
</dbReference>
<proteinExistence type="inferred from homology"/>
<comment type="similarity">
    <text evidence="1">Belongs to the importin alpha family.</text>
</comment>
<gene>
    <name evidence="4" type="ORF">SteCoe_27372</name>
</gene>
<name>A0A1R2BAS6_9CILI</name>
<evidence type="ECO:0008006" key="6">
    <source>
        <dbReference type="Google" id="ProtNLM"/>
    </source>
</evidence>
<comment type="caution">
    <text evidence="4">The sequence shown here is derived from an EMBL/GenBank/DDBJ whole genome shotgun (WGS) entry which is preliminary data.</text>
</comment>
<dbReference type="GO" id="GO:0015031">
    <property type="term" value="P:protein transport"/>
    <property type="evidence" value="ECO:0007669"/>
    <property type="project" value="UniProtKB-KW"/>
</dbReference>
<protein>
    <recommendedName>
        <fullName evidence="6">Importin subunit alpha</fullName>
    </recommendedName>
</protein>
<keyword evidence="5" id="KW-1185">Reference proteome</keyword>
<dbReference type="Proteomes" id="UP000187209">
    <property type="component" value="Unassembled WGS sequence"/>
</dbReference>
<evidence type="ECO:0000313" key="4">
    <source>
        <dbReference type="EMBL" id="OMJ73856.1"/>
    </source>
</evidence>
<sequence>MEKILLTSERLDKRNLSYLKSYDFSKNKNTQEQYAVDLRKKIRKTFFSKNRLLNCKISISEISPDFTQALNCKYNSCVSYQEKLSFLFQMIIDPNYHLPYKNYFFSLVSRCLKKKEEIQFFIRSSYLKVLIAYLNTENSLLLPQTTLIIANISSADRISCDILLDNDILRILLLLIENNIGVVQDNCLWAIKNLCLDLSRAQTTLINCGFFEKITCIIKNIDNSKPKYYEILYCMIKKLKDLQKIDQALELISQALSDRNRESDIIRVCLWGISYIKNKSLLIERLINFKFMKENLIYYINSEDVNIVFPAINAVEIIVDISGNHIQELINIGLLNALHKQINSKKKSIREDAFFILSSIVAQDQTKIREIFKHQNLVENTFNGIIDSCAKVRSEAWHFFYMISNPNCKDFIYAILQMNFFNIVLESLSMESENVIIKLALTFLENCLLAEALTGLKYILQLFMDLRIFEYISNFKDSENDEVAETALRILDTFYDFQSDFY</sequence>
<dbReference type="EMBL" id="MPUH01000791">
    <property type="protein sequence ID" value="OMJ73856.1"/>
    <property type="molecule type" value="Genomic_DNA"/>
</dbReference>
<evidence type="ECO:0000256" key="3">
    <source>
        <dbReference type="ARBA" id="ARBA00022927"/>
    </source>
</evidence>
<dbReference type="InterPro" id="IPR011989">
    <property type="entry name" value="ARM-like"/>
</dbReference>
<dbReference type="SUPFAM" id="SSF48371">
    <property type="entry name" value="ARM repeat"/>
    <property type="match status" value="1"/>
</dbReference>
<reference evidence="4 5" key="1">
    <citation type="submission" date="2016-11" db="EMBL/GenBank/DDBJ databases">
        <title>The macronuclear genome of Stentor coeruleus: a giant cell with tiny introns.</title>
        <authorList>
            <person name="Slabodnick M."/>
            <person name="Ruby J.G."/>
            <person name="Reiff S.B."/>
            <person name="Swart E.C."/>
            <person name="Gosai S."/>
            <person name="Prabakaran S."/>
            <person name="Witkowska E."/>
            <person name="Larue G.E."/>
            <person name="Fisher S."/>
            <person name="Freeman R.M."/>
            <person name="Gunawardena J."/>
            <person name="Chu W."/>
            <person name="Stover N.A."/>
            <person name="Gregory B.D."/>
            <person name="Nowacki M."/>
            <person name="Derisi J."/>
            <person name="Roy S.W."/>
            <person name="Marshall W.F."/>
            <person name="Sood P."/>
        </authorList>
    </citation>
    <scope>NUCLEOTIDE SEQUENCE [LARGE SCALE GENOMIC DNA]</scope>
    <source>
        <strain evidence="4">WM001</strain>
    </source>
</reference>